<evidence type="ECO:0000259" key="9">
    <source>
        <dbReference type="PROSITE" id="PS50885"/>
    </source>
</evidence>
<organism evidence="10 11">
    <name type="scientific">Shewanella amazonensis (strain ATCC BAA-1098 / SB2B)</name>
    <dbReference type="NCBI Taxonomy" id="326297"/>
    <lineage>
        <taxon>Bacteria</taxon>
        <taxon>Pseudomonadati</taxon>
        <taxon>Pseudomonadota</taxon>
        <taxon>Gammaproteobacteria</taxon>
        <taxon>Alteromonadales</taxon>
        <taxon>Shewanellaceae</taxon>
        <taxon>Shewanella</taxon>
    </lineage>
</organism>
<dbReference type="SMART" id="SM00387">
    <property type="entry name" value="HATPase_c"/>
    <property type="match status" value="1"/>
</dbReference>
<dbReference type="STRING" id="326297.Sama_2860"/>
<dbReference type="PROSITE" id="PS50109">
    <property type="entry name" value="HIS_KIN"/>
    <property type="match status" value="1"/>
</dbReference>
<dbReference type="OrthoDB" id="1931120at2"/>
<dbReference type="InterPro" id="IPR003594">
    <property type="entry name" value="HATPase_dom"/>
</dbReference>
<dbReference type="PANTHER" id="PTHR43065">
    <property type="entry name" value="SENSOR HISTIDINE KINASE"/>
    <property type="match status" value="1"/>
</dbReference>
<dbReference type="KEGG" id="saz:Sama_2860"/>
<evidence type="ECO:0000256" key="1">
    <source>
        <dbReference type="ARBA" id="ARBA00000085"/>
    </source>
</evidence>
<dbReference type="InterPro" id="IPR004358">
    <property type="entry name" value="Sig_transdc_His_kin-like_C"/>
</dbReference>
<keyword evidence="7" id="KW-0472">Membrane</keyword>
<dbReference type="PANTHER" id="PTHR43065:SF51">
    <property type="entry name" value="HISTIDINE KINASE"/>
    <property type="match status" value="1"/>
</dbReference>
<reference evidence="10 11" key="1">
    <citation type="submission" date="2006-12" db="EMBL/GenBank/DDBJ databases">
        <title>Complete sequence of Shewanella amazonensis SB2B.</title>
        <authorList>
            <consortium name="US DOE Joint Genome Institute"/>
            <person name="Copeland A."/>
            <person name="Lucas S."/>
            <person name="Lapidus A."/>
            <person name="Barry K."/>
            <person name="Detter J.C."/>
            <person name="Glavina del Rio T."/>
            <person name="Hammon N."/>
            <person name="Israni S."/>
            <person name="Dalin E."/>
            <person name="Tice H."/>
            <person name="Pitluck S."/>
            <person name="Munk A.C."/>
            <person name="Brettin T."/>
            <person name="Bruce D."/>
            <person name="Han C."/>
            <person name="Tapia R."/>
            <person name="Gilna P."/>
            <person name="Schmutz J."/>
            <person name="Larimer F."/>
            <person name="Land M."/>
            <person name="Hauser L."/>
            <person name="Kyrpides N."/>
            <person name="Mikhailova N."/>
            <person name="Fredrickson J."/>
            <person name="Richardson P."/>
        </authorList>
    </citation>
    <scope>NUCLEOTIDE SEQUENCE [LARGE SCALE GENOMIC DNA]</scope>
    <source>
        <strain evidence="11">ATCC BAA-1098 / SB2B</strain>
    </source>
</reference>
<keyword evidence="11" id="KW-1185">Reference proteome</keyword>
<evidence type="ECO:0000256" key="5">
    <source>
        <dbReference type="ARBA" id="ARBA00022679"/>
    </source>
</evidence>
<proteinExistence type="predicted"/>
<dbReference type="Pfam" id="PF02518">
    <property type="entry name" value="HATPase_c"/>
    <property type="match status" value="1"/>
</dbReference>
<dbReference type="Gene3D" id="3.30.565.10">
    <property type="entry name" value="Histidine kinase-like ATPase, C-terminal domain"/>
    <property type="match status" value="1"/>
</dbReference>
<dbReference type="InterPro" id="IPR036890">
    <property type="entry name" value="HATPase_C_sf"/>
</dbReference>
<dbReference type="GO" id="GO:0000155">
    <property type="term" value="F:phosphorelay sensor kinase activity"/>
    <property type="evidence" value="ECO:0007669"/>
    <property type="project" value="InterPro"/>
</dbReference>
<comment type="subcellular location">
    <subcellularLocation>
        <location evidence="2">Membrane</location>
    </subcellularLocation>
</comment>
<dbReference type="Proteomes" id="UP000009175">
    <property type="component" value="Chromosome"/>
</dbReference>
<feature type="transmembrane region" description="Helical" evidence="7">
    <location>
        <begin position="12"/>
        <end position="32"/>
    </location>
</feature>
<dbReference type="InterPro" id="IPR036097">
    <property type="entry name" value="HisK_dim/P_sf"/>
</dbReference>
<dbReference type="EMBL" id="CP000507">
    <property type="protein sequence ID" value="ABM01063.1"/>
    <property type="molecule type" value="Genomic_DNA"/>
</dbReference>
<keyword evidence="7" id="KW-1133">Transmembrane helix</keyword>
<evidence type="ECO:0000259" key="8">
    <source>
        <dbReference type="PROSITE" id="PS50109"/>
    </source>
</evidence>
<evidence type="ECO:0000256" key="2">
    <source>
        <dbReference type="ARBA" id="ARBA00004370"/>
    </source>
</evidence>
<dbReference type="eggNOG" id="COG5000">
    <property type="taxonomic scope" value="Bacteria"/>
</dbReference>
<accession>A1S9K6</accession>
<evidence type="ECO:0000256" key="4">
    <source>
        <dbReference type="ARBA" id="ARBA00022553"/>
    </source>
</evidence>
<comment type="catalytic activity">
    <reaction evidence="1">
        <text>ATP + protein L-histidine = ADP + protein N-phospho-L-histidine.</text>
        <dbReference type="EC" id="2.7.13.3"/>
    </reaction>
</comment>
<feature type="domain" description="HAMP" evidence="9">
    <location>
        <begin position="60"/>
        <end position="112"/>
    </location>
</feature>
<dbReference type="InterPro" id="IPR003660">
    <property type="entry name" value="HAMP_dom"/>
</dbReference>
<dbReference type="InterPro" id="IPR005467">
    <property type="entry name" value="His_kinase_dom"/>
</dbReference>
<keyword evidence="6" id="KW-0418">Kinase</keyword>
<dbReference type="AlphaFoldDB" id="A1S9K6"/>
<dbReference type="SUPFAM" id="SSF47384">
    <property type="entry name" value="Homodimeric domain of signal transducing histidine kinase"/>
    <property type="match status" value="1"/>
</dbReference>
<evidence type="ECO:0000313" key="11">
    <source>
        <dbReference type="Proteomes" id="UP000009175"/>
    </source>
</evidence>
<dbReference type="InterPro" id="IPR035965">
    <property type="entry name" value="PAS-like_dom_sf"/>
</dbReference>
<dbReference type="SUPFAM" id="SSF55874">
    <property type="entry name" value="ATPase domain of HSP90 chaperone/DNA topoisomerase II/histidine kinase"/>
    <property type="match status" value="1"/>
</dbReference>
<feature type="domain" description="Histidine kinase" evidence="8">
    <location>
        <begin position="237"/>
        <end position="437"/>
    </location>
</feature>
<dbReference type="GO" id="GO:0005524">
    <property type="term" value="F:ATP binding"/>
    <property type="evidence" value="ECO:0007669"/>
    <property type="project" value="UniProtKB-KW"/>
</dbReference>
<dbReference type="GO" id="GO:0016020">
    <property type="term" value="C:membrane"/>
    <property type="evidence" value="ECO:0007669"/>
    <property type="project" value="UniProtKB-SubCell"/>
</dbReference>
<dbReference type="PRINTS" id="PR00344">
    <property type="entry name" value="BCTRLSENSOR"/>
</dbReference>
<sequence>MGTGFIPSLRNRLLLVVLVSWLIGGTLAYWLGGEWQSALPLLALVMGALMSLLLTTWLTRPVDDAIKAMELGLLNLIDNDFSVSLPQSKDPEFRRLAELFNRASGELRRERQHIYQRELLLDKVIQNSPNLMLLLDGSGHIIYANDSARHALVDGKPLTGMTISALAGQLDEAMARMLLEGSDGLFALERDGETDTWHLSRGRFHLNGLEHQLILLKQMTRELNRQEVAVWKKVIRVISHELNNSLAPMRSMVNSGRVLAGRLEEPRLNLIFDTIDKRTEHLGQFIEGYARFARLPRPIKAAVDIGALCRELQLQLAFNIEGGLPAEPVWADEIQLQQVLINLLKNAHESGSAPGDVSLSVRRQQSGESGVLIEVNDRGPGMSPEVLSQALLPFYSTKQQGTGLGLALCREIIEAHDGRISLQNRSGGGLQVQLFLP</sequence>
<keyword evidence="5" id="KW-0808">Transferase</keyword>
<evidence type="ECO:0000313" key="10">
    <source>
        <dbReference type="EMBL" id="ABM01063.1"/>
    </source>
</evidence>
<dbReference type="HOGENOM" id="CLU_000445_114_4_6"/>
<protein>
    <recommendedName>
        <fullName evidence="3">histidine kinase</fullName>
        <ecNumber evidence="3">2.7.13.3</ecNumber>
    </recommendedName>
</protein>
<dbReference type="Gene3D" id="6.10.340.10">
    <property type="match status" value="1"/>
</dbReference>
<evidence type="ECO:0000256" key="3">
    <source>
        <dbReference type="ARBA" id="ARBA00012438"/>
    </source>
</evidence>
<dbReference type="SUPFAM" id="SSF55785">
    <property type="entry name" value="PYP-like sensor domain (PAS domain)"/>
    <property type="match status" value="1"/>
</dbReference>
<evidence type="ECO:0000256" key="6">
    <source>
        <dbReference type="ARBA" id="ARBA00022777"/>
    </source>
</evidence>
<feature type="transmembrane region" description="Helical" evidence="7">
    <location>
        <begin position="38"/>
        <end position="59"/>
    </location>
</feature>
<evidence type="ECO:0000256" key="7">
    <source>
        <dbReference type="SAM" id="Phobius"/>
    </source>
</evidence>
<keyword evidence="4" id="KW-0597">Phosphoprotein</keyword>
<dbReference type="RefSeq" id="WP_011760968.1">
    <property type="nucleotide sequence ID" value="NC_008700.1"/>
</dbReference>
<name>A1S9K6_SHEAM</name>
<keyword evidence="10" id="KW-0067">ATP-binding</keyword>
<keyword evidence="10" id="KW-0547">Nucleotide-binding</keyword>
<dbReference type="EC" id="2.7.13.3" evidence="3"/>
<dbReference type="PROSITE" id="PS50885">
    <property type="entry name" value="HAMP"/>
    <property type="match status" value="1"/>
</dbReference>
<gene>
    <name evidence="10" type="ordered locus">Sama_2860</name>
</gene>
<keyword evidence="7" id="KW-0812">Transmembrane</keyword>